<evidence type="ECO:0000313" key="2">
    <source>
        <dbReference type="Proteomes" id="UP000244005"/>
    </source>
</evidence>
<evidence type="ECO:0000313" key="1">
    <source>
        <dbReference type="EMBL" id="PTQ42138.1"/>
    </source>
</evidence>
<organism evidence="1 2">
    <name type="scientific">Marchantia polymorpha</name>
    <name type="common">Common liverwort</name>
    <name type="synonym">Marchantia aquatica</name>
    <dbReference type="NCBI Taxonomy" id="3197"/>
    <lineage>
        <taxon>Eukaryota</taxon>
        <taxon>Viridiplantae</taxon>
        <taxon>Streptophyta</taxon>
        <taxon>Embryophyta</taxon>
        <taxon>Marchantiophyta</taxon>
        <taxon>Marchantiopsida</taxon>
        <taxon>Marchantiidae</taxon>
        <taxon>Marchantiales</taxon>
        <taxon>Marchantiaceae</taxon>
        <taxon>Marchantia</taxon>
    </lineage>
</organism>
<proteinExistence type="predicted"/>
<gene>
    <name evidence="1" type="ORF">MARPO_0031s0106</name>
</gene>
<name>A0A2R6X7R7_MARPO</name>
<keyword evidence="2" id="KW-1185">Reference proteome</keyword>
<dbReference type="AlphaFoldDB" id="A0A2R6X7R7"/>
<accession>A0A2R6X7R7</accession>
<protein>
    <submittedName>
        <fullName evidence="1">Uncharacterized protein</fullName>
    </submittedName>
</protein>
<reference evidence="2" key="1">
    <citation type="journal article" date="2017" name="Cell">
        <title>Insights into land plant evolution garnered from the Marchantia polymorpha genome.</title>
        <authorList>
            <person name="Bowman J.L."/>
            <person name="Kohchi T."/>
            <person name="Yamato K.T."/>
            <person name="Jenkins J."/>
            <person name="Shu S."/>
            <person name="Ishizaki K."/>
            <person name="Yamaoka S."/>
            <person name="Nishihama R."/>
            <person name="Nakamura Y."/>
            <person name="Berger F."/>
            <person name="Adam C."/>
            <person name="Aki S.S."/>
            <person name="Althoff F."/>
            <person name="Araki T."/>
            <person name="Arteaga-Vazquez M.A."/>
            <person name="Balasubrmanian S."/>
            <person name="Barry K."/>
            <person name="Bauer D."/>
            <person name="Boehm C.R."/>
            <person name="Briginshaw L."/>
            <person name="Caballero-Perez J."/>
            <person name="Catarino B."/>
            <person name="Chen F."/>
            <person name="Chiyoda S."/>
            <person name="Chovatia M."/>
            <person name="Davies K.M."/>
            <person name="Delmans M."/>
            <person name="Demura T."/>
            <person name="Dierschke T."/>
            <person name="Dolan L."/>
            <person name="Dorantes-Acosta A.E."/>
            <person name="Eklund D.M."/>
            <person name="Florent S.N."/>
            <person name="Flores-Sandoval E."/>
            <person name="Fujiyama A."/>
            <person name="Fukuzawa H."/>
            <person name="Galik B."/>
            <person name="Grimanelli D."/>
            <person name="Grimwood J."/>
            <person name="Grossniklaus U."/>
            <person name="Hamada T."/>
            <person name="Haseloff J."/>
            <person name="Hetherington A.J."/>
            <person name="Higo A."/>
            <person name="Hirakawa Y."/>
            <person name="Hundley H.N."/>
            <person name="Ikeda Y."/>
            <person name="Inoue K."/>
            <person name="Inoue S.I."/>
            <person name="Ishida S."/>
            <person name="Jia Q."/>
            <person name="Kakita M."/>
            <person name="Kanazawa T."/>
            <person name="Kawai Y."/>
            <person name="Kawashima T."/>
            <person name="Kennedy M."/>
            <person name="Kinose K."/>
            <person name="Kinoshita T."/>
            <person name="Kohara Y."/>
            <person name="Koide E."/>
            <person name="Komatsu K."/>
            <person name="Kopischke S."/>
            <person name="Kubo M."/>
            <person name="Kyozuka J."/>
            <person name="Lagercrantz U."/>
            <person name="Lin S.S."/>
            <person name="Lindquist E."/>
            <person name="Lipzen A.M."/>
            <person name="Lu C.W."/>
            <person name="De Luna E."/>
            <person name="Martienssen R.A."/>
            <person name="Minamino N."/>
            <person name="Mizutani M."/>
            <person name="Mizutani M."/>
            <person name="Mochizuki N."/>
            <person name="Monte I."/>
            <person name="Mosher R."/>
            <person name="Nagasaki H."/>
            <person name="Nakagami H."/>
            <person name="Naramoto S."/>
            <person name="Nishitani K."/>
            <person name="Ohtani M."/>
            <person name="Okamoto T."/>
            <person name="Okumura M."/>
            <person name="Phillips J."/>
            <person name="Pollak B."/>
            <person name="Reinders A."/>
            <person name="Rovekamp M."/>
            <person name="Sano R."/>
            <person name="Sawa S."/>
            <person name="Schmid M.W."/>
            <person name="Shirakawa M."/>
            <person name="Solano R."/>
            <person name="Spunde A."/>
            <person name="Suetsugu N."/>
            <person name="Sugano S."/>
            <person name="Sugiyama A."/>
            <person name="Sun R."/>
            <person name="Suzuki Y."/>
            <person name="Takenaka M."/>
            <person name="Takezawa D."/>
            <person name="Tomogane H."/>
            <person name="Tsuzuki M."/>
            <person name="Ueda T."/>
            <person name="Umeda M."/>
            <person name="Ward J.M."/>
            <person name="Watanabe Y."/>
            <person name="Yazaki K."/>
            <person name="Yokoyama R."/>
            <person name="Yoshitake Y."/>
            <person name="Yotsui I."/>
            <person name="Zachgo S."/>
            <person name="Schmutz J."/>
        </authorList>
    </citation>
    <scope>NUCLEOTIDE SEQUENCE [LARGE SCALE GENOMIC DNA]</scope>
    <source>
        <strain evidence="2">Tak-1</strain>
    </source>
</reference>
<dbReference type="EMBL" id="KZ772703">
    <property type="protein sequence ID" value="PTQ42138.1"/>
    <property type="molecule type" value="Genomic_DNA"/>
</dbReference>
<dbReference type="Gramene" id="Mp2g04510.1">
    <property type="protein sequence ID" value="Mp2g04510.1.cds1"/>
    <property type="gene ID" value="Mp2g04510"/>
</dbReference>
<sequence length="63" mass="7205">MLKSGFHYEKRSDSSAVFSCFIACLDTENHYLLAYSQASVTHHLFFCLGMLNKILKFLTALNK</sequence>
<dbReference type="Proteomes" id="UP000244005">
    <property type="component" value="Unassembled WGS sequence"/>
</dbReference>